<dbReference type="eggNOG" id="COG0583">
    <property type="taxonomic scope" value="Bacteria"/>
</dbReference>
<dbReference type="AlphaFoldDB" id="N8ZKN1"/>
<dbReference type="InterPro" id="IPR058163">
    <property type="entry name" value="LysR-type_TF_proteobact-type"/>
</dbReference>
<dbReference type="PRINTS" id="PR00039">
    <property type="entry name" value="HTHLYSR"/>
</dbReference>
<dbReference type="InterPro" id="IPR036388">
    <property type="entry name" value="WH-like_DNA-bd_sf"/>
</dbReference>
<dbReference type="InterPro" id="IPR005119">
    <property type="entry name" value="LysR_subst-bd"/>
</dbReference>
<dbReference type="Gene3D" id="1.10.10.10">
    <property type="entry name" value="Winged helix-like DNA-binding domain superfamily/Winged helix DNA-binding domain"/>
    <property type="match status" value="1"/>
</dbReference>
<dbReference type="Proteomes" id="UP000013117">
    <property type="component" value="Unassembled WGS sequence"/>
</dbReference>
<comment type="caution">
    <text evidence="6">The sequence shown here is derived from an EMBL/GenBank/DDBJ whole genome shotgun (WGS) entry which is preliminary data.</text>
</comment>
<evidence type="ECO:0000313" key="7">
    <source>
        <dbReference type="Proteomes" id="UP000013117"/>
    </source>
</evidence>
<proteinExistence type="inferred from homology"/>
<dbReference type="OrthoDB" id="5526340at2"/>
<dbReference type="Gene3D" id="3.40.190.10">
    <property type="entry name" value="Periplasmic binding protein-like II"/>
    <property type="match status" value="2"/>
</dbReference>
<dbReference type="FunFam" id="1.10.10.10:FF:000001">
    <property type="entry name" value="LysR family transcriptional regulator"/>
    <property type="match status" value="1"/>
</dbReference>
<keyword evidence="2" id="KW-0805">Transcription regulation</keyword>
<feature type="domain" description="HTH lysR-type" evidence="5">
    <location>
        <begin position="7"/>
        <end position="64"/>
    </location>
</feature>
<dbReference type="GO" id="GO:0006351">
    <property type="term" value="P:DNA-templated transcription"/>
    <property type="evidence" value="ECO:0007669"/>
    <property type="project" value="TreeGrafter"/>
</dbReference>
<dbReference type="PANTHER" id="PTHR30537:SF74">
    <property type="entry name" value="HTH-TYPE TRANSCRIPTIONAL REGULATOR TRPI"/>
    <property type="match status" value="1"/>
</dbReference>
<gene>
    <name evidence="6" type="ORF">F960_01628</name>
</gene>
<dbReference type="SUPFAM" id="SSF46785">
    <property type="entry name" value="Winged helix' DNA-binding domain"/>
    <property type="match status" value="1"/>
</dbReference>
<sequence length="296" mass="33511">MKMRNLPPLNALKMFEAVARNSSFSLAAEELCITHSAVSHQIKLLESWMGVKLLQRHSHGATLTPAGQILFTTCVQLFNSLENCINDIQQKPINHGITLGAPSSFMANWLISRIESFEEKYPEIQIKLMTSNDFKLLENEQIDLQILSLNRQVQLKSDLVKIHLFKDKIGPVLSSEKAHNITQPSDLLTQTLLHTESNKNAWSFWATQHQVKLNEAKNQRYFDHLNLMLEAAANGLGIAIAPEILVEKQILNGQLIAPFGFTDSDAEFTLCLKQNCLKNSNLQTFIEWIQYQVSID</sequence>
<dbReference type="CDD" id="cd08432">
    <property type="entry name" value="PBP2_GcdR_TrpI_HvrB_AmpR_like"/>
    <property type="match status" value="1"/>
</dbReference>
<dbReference type="Pfam" id="PF03466">
    <property type="entry name" value="LysR_substrate"/>
    <property type="match status" value="1"/>
</dbReference>
<evidence type="ECO:0000256" key="2">
    <source>
        <dbReference type="ARBA" id="ARBA00023015"/>
    </source>
</evidence>
<dbReference type="PATRIC" id="fig|1120926.3.peg.1564"/>
<dbReference type="SUPFAM" id="SSF53850">
    <property type="entry name" value="Periplasmic binding protein-like II"/>
    <property type="match status" value="1"/>
</dbReference>
<evidence type="ECO:0000313" key="6">
    <source>
        <dbReference type="EMBL" id="ENV34309.1"/>
    </source>
</evidence>
<dbReference type="GO" id="GO:0003700">
    <property type="term" value="F:DNA-binding transcription factor activity"/>
    <property type="evidence" value="ECO:0007669"/>
    <property type="project" value="InterPro"/>
</dbReference>
<accession>N8ZKN1</accession>
<dbReference type="EMBL" id="APPN01000059">
    <property type="protein sequence ID" value="ENV34309.1"/>
    <property type="molecule type" value="Genomic_DNA"/>
</dbReference>
<name>N8ZKN1_9GAMM</name>
<dbReference type="RefSeq" id="WP_004861204.1">
    <property type="nucleotide sequence ID" value="NZ_ASYY01000015.1"/>
</dbReference>
<comment type="similarity">
    <text evidence="1">Belongs to the LysR transcriptional regulatory family.</text>
</comment>
<keyword evidence="3" id="KW-0238">DNA-binding</keyword>
<organism evidence="6 7">
    <name type="scientific">Acinetobacter gerneri DSM 14967 = CIP 107464 = MTCC 9824</name>
    <dbReference type="NCBI Taxonomy" id="1120926"/>
    <lineage>
        <taxon>Bacteria</taxon>
        <taxon>Pseudomonadati</taxon>
        <taxon>Pseudomonadota</taxon>
        <taxon>Gammaproteobacteria</taxon>
        <taxon>Moraxellales</taxon>
        <taxon>Moraxellaceae</taxon>
        <taxon>Acinetobacter</taxon>
    </lineage>
</organism>
<keyword evidence="7" id="KW-1185">Reference proteome</keyword>
<evidence type="ECO:0000256" key="3">
    <source>
        <dbReference type="ARBA" id="ARBA00023125"/>
    </source>
</evidence>
<dbReference type="InterPro" id="IPR036390">
    <property type="entry name" value="WH_DNA-bd_sf"/>
</dbReference>
<dbReference type="PROSITE" id="PS50931">
    <property type="entry name" value="HTH_LYSR"/>
    <property type="match status" value="1"/>
</dbReference>
<reference evidence="6 7" key="1">
    <citation type="submission" date="2013-02" db="EMBL/GenBank/DDBJ databases">
        <title>The Genome Sequence of Acinetobacter gerneri CIP 107464.</title>
        <authorList>
            <consortium name="The Broad Institute Genome Sequencing Platform"/>
            <consortium name="The Broad Institute Genome Sequencing Center for Infectious Disease"/>
            <person name="Cerqueira G."/>
            <person name="Feldgarden M."/>
            <person name="Courvalin P."/>
            <person name="Perichon B."/>
            <person name="Grillot-Courvalin C."/>
            <person name="Clermont D."/>
            <person name="Rocha E."/>
            <person name="Yoon E.-J."/>
            <person name="Nemec A."/>
            <person name="Walker B."/>
            <person name="Young S.K."/>
            <person name="Zeng Q."/>
            <person name="Gargeya S."/>
            <person name="Fitzgerald M."/>
            <person name="Haas B."/>
            <person name="Abouelleil A."/>
            <person name="Alvarado L."/>
            <person name="Arachchi H.M."/>
            <person name="Berlin A.M."/>
            <person name="Chapman S.B."/>
            <person name="Dewar J."/>
            <person name="Goldberg J."/>
            <person name="Griggs A."/>
            <person name="Gujja S."/>
            <person name="Hansen M."/>
            <person name="Howarth C."/>
            <person name="Imamovic A."/>
            <person name="Larimer J."/>
            <person name="McCowan C."/>
            <person name="Murphy C."/>
            <person name="Neiman D."/>
            <person name="Pearson M."/>
            <person name="Priest M."/>
            <person name="Roberts A."/>
            <person name="Saif S."/>
            <person name="Shea T."/>
            <person name="Sisk P."/>
            <person name="Sykes S."/>
            <person name="Wortman J."/>
            <person name="Nusbaum C."/>
            <person name="Birren B."/>
        </authorList>
    </citation>
    <scope>NUCLEOTIDE SEQUENCE [LARGE SCALE GENOMIC DNA]</scope>
    <source>
        <strain evidence="6 7">CIP 107464</strain>
    </source>
</reference>
<evidence type="ECO:0000256" key="4">
    <source>
        <dbReference type="ARBA" id="ARBA00023163"/>
    </source>
</evidence>
<dbReference type="STRING" id="202952.GCA_000747725_00648"/>
<dbReference type="HOGENOM" id="CLU_039613_37_1_6"/>
<dbReference type="GO" id="GO:0043565">
    <property type="term" value="F:sequence-specific DNA binding"/>
    <property type="evidence" value="ECO:0007669"/>
    <property type="project" value="TreeGrafter"/>
</dbReference>
<dbReference type="InterPro" id="IPR000847">
    <property type="entry name" value="LysR_HTH_N"/>
</dbReference>
<evidence type="ECO:0000256" key="1">
    <source>
        <dbReference type="ARBA" id="ARBA00009437"/>
    </source>
</evidence>
<keyword evidence="4" id="KW-0804">Transcription</keyword>
<dbReference type="PANTHER" id="PTHR30537">
    <property type="entry name" value="HTH-TYPE TRANSCRIPTIONAL REGULATOR"/>
    <property type="match status" value="1"/>
</dbReference>
<dbReference type="Pfam" id="PF00126">
    <property type="entry name" value="HTH_1"/>
    <property type="match status" value="1"/>
</dbReference>
<dbReference type="GeneID" id="84209000"/>
<evidence type="ECO:0000259" key="5">
    <source>
        <dbReference type="PROSITE" id="PS50931"/>
    </source>
</evidence>
<protein>
    <recommendedName>
        <fullName evidence="5">HTH lysR-type domain-containing protein</fullName>
    </recommendedName>
</protein>